<dbReference type="AlphaFoldDB" id="A0A1I7L5T9"/>
<reference evidence="2" key="1">
    <citation type="submission" date="2016-10" db="EMBL/GenBank/DDBJ databases">
        <authorList>
            <person name="Varghese N."/>
            <person name="Submissions S."/>
        </authorList>
    </citation>
    <scope>NUCLEOTIDE SEQUENCE [LARGE SCALE GENOMIC DNA]</scope>
    <source>
        <strain evidence="2">CGMCC 1.11014</strain>
    </source>
</reference>
<proteinExistence type="predicted"/>
<organism evidence="1 2">
    <name type="scientific">Pseudoduganella namucuonensis</name>
    <dbReference type="NCBI Taxonomy" id="1035707"/>
    <lineage>
        <taxon>Bacteria</taxon>
        <taxon>Pseudomonadati</taxon>
        <taxon>Pseudomonadota</taxon>
        <taxon>Betaproteobacteria</taxon>
        <taxon>Burkholderiales</taxon>
        <taxon>Oxalobacteraceae</taxon>
        <taxon>Telluria group</taxon>
        <taxon>Pseudoduganella</taxon>
    </lineage>
</organism>
<evidence type="ECO:0000313" key="2">
    <source>
        <dbReference type="Proteomes" id="UP000199391"/>
    </source>
</evidence>
<sequence>MRGLIVSQLHLFYLSSEGLDAWLWSGGALSHRASFAPGRAGVDAFIDYLEPYGATPAYVLADLVEEDFQRLLLPHVGGKAGRNLLARRLQQQYRETPYRRATIQGRADEGRRDDVVLLSALTNPALLQPWTEAMELLKAPLGGLYSASMLGTALVRTLDLRGEDKFGHLLLVTRQSAGLRQSYFLDGQLKFSRLTPSVDRDGDAVNVAVEVARTQQFLTSSRLLERGVPLDAVLLAPEADLAALAQQCKDGPETSYHFIPMTEAAKQAGMDAAPALADGLLLHLLGDARPASHYPLGAEGRYYRFWRARVSLYASSLVLAASALAWMSVNLWGYAQASSAAAQLAQETSRYDAQYRAAMAPMPPTLAPTADMKAAVTVDRLLAAQAPRPLEMLSVLSMALDRAPQIQIVSLDWRVGDGAGAANANAVPGLPADPAMFGPGADGAPVTTPIPSRLLGIPQRAAQTLRVEAEVRPAHNGYRDVVNSMNQLAQDLARMPGLSVAIERPALDMRPEVKLSGKADMNEPAKPHQFVLNLVQRP</sequence>
<dbReference type="EMBL" id="FPBO01000023">
    <property type="protein sequence ID" value="SFV05142.1"/>
    <property type="molecule type" value="Genomic_DNA"/>
</dbReference>
<keyword evidence="2" id="KW-1185">Reference proteome</keyword>
<evidence type="ECO:0000313" key="1">
    <source>
        <dbReference type="EMBL" id="SFV05142.1"/>
    </source>
</evidence>
<protein>
    <submittedName>
        <fullName evidence="1">Uncharacterized protein</fullName>
    </submittedName>
</protein>
<dbReference type="Proteomes" id="UP000199391">
    <property type="component" value="Unassembled WGS sequence"/>
</dbReference>
<name>A0A1I7L5T9_9BURK</name>
<gene>
    <name evidence="1" type="ORF">SAMN05216552_1023105</name>
</gene>
<accession>A0A1I7L5T9</accession>
<dbReference type="STRING" id="1035707.SAMN05216552_1023105"/>